<protein>
    <recommendedName>
        <fullName evidence="4">Reverse transcriptase</fullName>
    </recommendedName>
</protein>
<proteinExistence type="predicted"/>
<dbReference type="Gramene" id="QL05p083724:mrna">
    <property type="protein sequence ID" value="QL05p083724:mrna:CDS:1"/>
    <property type="gene ID" value="QL05p083724"/>
</dbReference>
<dbReference type="Proteomes" id="UP000594261">
    <property type="component" value="Chromosome 5"/>
</dbReference>
<dbReference type="EnsemblPlants" id="QL05p083724:mrna">
    <property type="protein sequence ID" value="QL05p083724:mrna:CDS:1"/>
    <property type="gene ID" value="QL05p083724"/>
</dbReference>
<name>A0A7N2LVQ0_QUELO</name>
<evidence type="ECO:0000313" key="2">
    <source>
        <dbReference type="EnsemblPlants" id="QL05p083724:mrna:CDS:1"/>
    </source>
</evidence>
<feature type="transmembrane region" description="Helical" evidence="1">
    <location>
        <begin position="435"/>
        <end position="455"/>
    </location>
</feature>
<reference evidence="2" key="2">
    <citation type="submission" date="2021-01" db="UniProtKB">
        <authorList>
            <consortium name="EnsemblPlants"/>
        </authorList>
    </citation>
    <scope>IDENTIFICATION</scope>
</reference>
<keyword evidence="1" id="KW-1133">Transmembrane helix</keyword>
<accession>A0A7N2LVQ0</accession>
<keyword evidence="1" id="KW-0812">Transmembrane</keyword>
<keyword evidence="1" id="KW-0472">Membrane</keyword>
<keyword evidence="3" id="KW-1185">Reference proteome</keyword>
<dbReference type="EMBL" id="LRBV02000005">
    <property type="status" value="NOT_ANNOTATED_CDS"/>
    <property type="molecule type" value="Genomic_DNA"/>
</dbReference>
<organism evidence="2 3">
    <name type="scientific">Quercus lobata</name>
    <name type="common">Valley oak</name>
    <dbReference type="NCBI Taxonomy" id="97700"/>
    <lineage>
        <taxon>Eukaryota</taxon>
        <taxon>Viridiplantae</taxon>
        <taxon>Streptophyta</taxon>
        <taxon>Embryophyta</taxon>
        <taxon>Tracheophyta</taxon>
        <taxon>Spermatophyta</taxon>
        <taxon>Magnoliopsida</taxon>
        <taxon>eudicotyledons</taxon>
        <taxon>Gunneridae</taxon>
        <taxon>Pentapetalae</taxon>
        <taxon>rosids</taxon>
        <taxon>fabids</taxon>
        <taxon>Fagales</taxon>
        <taxon>Fagaceae</taxon>
        <taxon>Quercus</taxon>
    </lineage>
</organism>
<evidence type="ECO:0000313" key="3">
    <source>
        <dbReference type="Proteomes" id="UP000594261"/>
    </source>
</evidence>
<dbReference type="AlphaFoldDB" id="A0A7N2LVQ0"/>
<dbReference type="PANTHER" id="PTHR33116:SF86">
    <property type="entry name" value="REVERSE TRANSCRIPTASE DOMAIN-CONTAINING PROTEIN"/>
    <property type="match status" value="1"/>
</dbReference>
<dbReference type="PANTHER" id="PTHR33116">
    <property type="entry name" value="REVERSE TRANSCRIPTASE ZINC-BINDING DOMAIN-CONTAINING PROTEIN-RELATED-RELATED"/>
    <property type="match status" value="1"/>
</dbReference>
<evidence type="ECO:0000256" key="1">
    <source>
        <dbReference type="SAM" id="Phobius"/>
    </source>
</evidence>
<dbReference type="InParanoid" id="A0A7N2LVQ0"/>
<sequence length="456" mass="53060">MGAQVMTNCEKYLGLPMVGGKSKVNTFKGLQERITKKVMGWKEKTISKAGRETLIKSVAQAIPTYSMSIFKIPKSVCEDINSVLAKYWWGQTKSEKKIHWINWKRLCMPKNRGGMGFRDIHAFNLLLAKQAWRLVIRSHSFFYRVYKARYFPRCSFMDAVLGHNPSFMWRSLLAARDVIQEGSMWKIGDGQSIKLTSNNWLQHPLLFKPGANTTLKVGDLIYHKSMQWNRPLIQATFMQATQNDILRIHLSNTRIRDKLYWKENKAQRFTVKTAYHVALRLHREVGAKHSTVGKEKRFWNRIWKMNVPPKVQILYGGRATIFFQPAPTYTVKKFIQTHCVLYVSRPMKRSDMCSGDVPWPETCGQWLKDSCRIVKLWCRIFTTWPDSWKIGPQGRIWRLGRRWLGPSGTLETGFALRKNNPNQRTFFECAVMGTLRVQLLAIIASFYFCLVCTLMP</sequence>
<evidence type="ECO:0008006" key="4">
    <source>
        <dbReference type="Google" id="ProtNLM"/>
    </source>
</evidence>
<reference evidence="2 3" key="1">
    <citation type="journal article" date="2016" name="G3 (Bethesda)">
        <title>First Draft Assembly and Annotation of the Genome of a California Endemic Oak Quercus lobata Nee (Fagaceae).</title>
        <authorList>
            <person name="Sork V.L."/>
            <person name="Fitz-Gibbon S.T."/>
            <person name="Puiu D."/>
            <person name="Crepeau M."/>
            <person name="Gugger P.F."/>
            <person name="Sherman R."/>
            <person name="Stevens K."/>
            <person name="Langley C.H."/>
            <person name="Pellegrini M."/>
            <person name="Salzberg S.L."/>
        </authorList>
    </citation>
    <scope>NUCLEOTIDE SEQUENCE [LARGE SCALE GENOMIC DNA]</scope>
    <source>
        <strain evidence="2 3">cv. SW786</strain>
    </source>
</reference>